<name>A0A5C6S738_9BACT</name>
<dbReference type="OrthoDB" id="9806937at2"/>
<dbReference type="PANTHER" id="PTHR11785:SF512">
    <property type="entry name" value="SOBREMESA, ISOFORM B"/>
    <property type="match status" value="1"/>
</dbReference>
<feature type="transmembrane region" description="Helical" evidence="5">
    <location>
        <begin position="227"/>
        <end position="246"/>
    </location>
</feature>
<protein>
    <submittedName>
        <fullName evidence="6">APC family permease</fullName>
    </submittedName>
</protein>
<dbReference type="InterPro" id="IPR002293">
    <property type="entry name" value="AA/rel_permease1"/>
</dbReference>
<organism evidence="6 7">
    <name type="scientific">Phaeodactylibacter luteus</name>
    <dbReference type="NCBI Taxonomy" id="1564516"/>
    <lineage>
        <taxon>Bacteria</taxon>
        <taxon>Pseudomonadati</taxon>
        <taxon>Bacteroidota</taxon>
        <taxon>Saprospiria</taxon>
        <taxon>Saprospirales</taxon>
        <taxon>Haliscomenobacteraceae</taxon>
        <taxon>Phaeodactylibacter</taxon>
    </lineage>
</organism>
<reference evidence="6 7" key="1">
    <citation type="submission" date="2019-08" db="EMBL/GenBank/DDBJ databases">
        <title>Genome of Phaeodactylibacter luteus.</title>
        <authorList>
            <person name="Bowman J.P."/>
        </authorList>
    </citation>
    <scope>NUCLEOTIDE SEQUENCE [LARGE SCALE GENOMIC DNA]</scope>
    <source>
        <strain evidence="6 7">KCTC 42180</strain>
    </source>
</reference>
<comment type="caution">
    <text evidence="6">The sequence shown here is derived from an EMBL/GenBank/DDBJ whole genome shotgun (WGS) entry which is preliminary data.</text>
</comment>
<feature type="transmembrane region" description="Helical" evidence="5">
    <location>
        <begin position="346"/>
        <end position="363"/>
    </location>
</feature>
<feature type="transmembrane region" description="Helical" evidence="5">
    <location>
        <begin position="12"/>
        <end position="34"/>
    </location>
</feature>
<evidence type="ECO:0000256" key="2">
    <source>
        <dbReference type="ARBA" id="ARBA00022692"/>
    </source>
</evidence>
<feature type="transmembrane region" description="Helical" evidence="5">
    <location>
        <begin position="123"/>
        <end position="141"/>
    </location>
</feature>
<feature type="transmembrane region" description="Helical" evidence="5">
    <location>
        <begin position="153"/>
        <end position="172"/>
    </location>
</feature>
<evidence type="ECO:0000313" key="7">
    <source>
        <dbReference type="Proteomes" id="UP000321580"/>
    </source>
</evidence>
<dbReference type="EMBL" id="VOOR01000001">
    <property type="protein sequence ID" value="TXB70147.1"/>
    <property type="molecule type" value="Genomic_DNA"/>
</dbReference>
<evidence type="ECO:0000256" key="1">
    <source>
        <dbReference type="ARBA" id="ARBA00004141"/>
    </source>
</evidence>
<dbReference type="Proteomes" id="UP000321580">
    <property type="component" value="Unassembled WGS sequence"/>
</dbReference>
<dbReference type="GO" id="GO:0015179">
    <property type="term" value="F:L-amino acid transmembrane transporter activity"/>
    <property type="evidence" value="ECO:0007669"/>
    <property type="project" value="TreeGrafter"/>
</dbReference>
<dbReference type="PANTHER" id="PTHR11785">
    <property type="entry name" value="AMINO ACID TRANSPORTER"/>
    <property type="match status" value="1"/>
</dbReference>
<evidence type="ECO:0000256" key="3">
    <source>
        <dbReference type="ARBA" id="ARBA00022989"/>
    </source>
</evidence>
<evidence type="ECO:0000313" key="6">
    <source>
        <dbReference type="EMBL" id="TXB70147.1"/>
    </source>
</evidence>
<dbReference type="Gene3D" id="1.20.1740.10">
    <property type="entry name" value="Amino acid/polyamine transporter I"/>
    <property type="match status" value="1"/>
</dbReference>
<accession>A0A5C6S738</accession>
<gene>
    <name evidence="6" type="ORF">FRY97_00135</name>
</gene>
<feature type="transmembrane region" description="Helical" evidence="5">
    <location>
        <begin position="322"/>
        <end position="340"/>
    </location>
</feature>
<keyword evidence="2 5" id="KW-0812">Transmembrane</keyword>
<evidence type="ECO:0000256" key="5">
    <source>
        <dbReference type="SAM" id="Phobius"/>
    </source>
</evidence>
<keyword evidence="4 5" id="KW-0472">Membrane</keyword>
<dbReference type="PIRSF" id="PIRSF006060">
    <property type="entry name" value="AA_transporter"/>
    <property type="match status" value="1"/>
</dbReference>
<dbReference type="AlphaFoldDB" id="A0A5C6S738"/>
<dbReference type="GO" id="GO:0016020">
    <property type="term" value="C:membrane"/>
    <property type="evidence" value="ECO:0007669"/>
    <property type="project" value="UniProtKB-SubCell"/>
</dbReference>
<keyword evidence="7" id="KW-1185">Reference proteome</keyword>
<feature type="transmembrane region" description="Helical" evidence="5">
    <location>
        <begin position="384"/>
        <end position="402"/>
    </location>
</feature>
<comment type="subcellular location">
    <subcellularLocation>
        <location evidence="1">Membrane</location>
        <topology evidence="1">Multi-pass membrane protein</topology>
    </subcellularLocation>
</comment>
<feature type="transmembrane region" description="Helical" evidence="5">
    <location>
        <begin position="277"/>
        <end position="296"/>
    </location>
</feature>
<evidence type="ECO:0000256" key="4">
    <source>
        <dbReference type="ARBA" id="ARBA00023136"/>
    </source>
</evidence>
<keyword evidence="3 5" id="KW-1133">Transmembrane helix</keyword>
<dbReference type="Pfam" id="PF13520">
    <property type="entry name" value="AA_permease_2"/>
    <property type="match status" value="1"/>
</dbReference>
<feature type="transmembrane region" description="Helical" evidence="5">
    <location>
        <begin position="87"/>
        <end position="111"/>
    </location>
</feature>
<feature type="transmembrane region" description="Helical" evidence="5">
    <location>
        <begin position="192"/>
        <end position="215"/>
    </location>
</feature>
<dbReference type="InterPro" id="IPR050598">
    <property type="entry name" value="AminoAcid_Transporter"/>
</dbReference>
<sequence length="429" mass="47003">MSLKPVPSKIGWLSAAALVVANMIGTGVFTSLGFQVVDIKHTWSLLLLWGIGGLVALTGAFSYAELGALYKRSGGEYDFLTRLYHPLAGYLSGWISLTVGFAAPVGLAAMAMGTYLEPATGLSGQWVAIGAVVATALMHSWDLRQSSRFQDILTLLKALLILGIIVLGLALPPAGEYLDFSEGWGIELAMPAYAVALIFVTYSYTGWNAAAYIVEEIRQPAINLPKALVRGTLAVTVLYVLLQLVFLRHTPLHLLEGQVDVGHIYAVQLLGEGGGRAVSLLIAFFLLSSISAMAWVGPRVSLSMARDYPFWHFLRQQNRQGIPVRAVWFQAGISLVLILTGTFEQVLVYCGFILQLSSALTVLGSFRIRQRQQELPYRSPFHPLFPLLFTAISLWILAYALVNNPQESLLGLGNLLLGYLTWHWGRRLR</sequence>
<feature type="transmembrane region" description="Helical" evidence="5">
    <location>
        <begin position="46"/>
        <end position="66"/>
    </location>
</feature>
<proteinExistence type="predicted"/>
<feature type="transmembrane region" description="Helical" evidence="5">
    <location>
        <begin position="408"/>
        <end position="425"/>
    </location>
</feature>